<reference evidence="2" key="1">
    <citation type="journal article" date="2014" name="PLoS ONE">
        <title>Transcriptome-Based Identification of ABC Transporters in the Western Tarnished Plant Bug Lygus hesperus.</title>
        <authorList>
            <person name="Hull J.J."/>
            <person name="Chaney K."/>
            <person name="Geib S.M."/>
            <person name="Fabrick J.A."/>
            <person name="Brent C.S."/>
            <person name="Walsh D."/>
            <person name="Lavine L.C."/>
        </authorList>
    </citation>
    <scope>NUCLEOTIDE SEQUENCE</scope>
</reference>
<evidence type="ECO:0000313" key="2">
    <source>
        <dbReference type="EMBL" id="JAG00944.1"/>
    </source>
</evidence>
<accession>A0A0A9VZB0</accession>
<proteinExistence type="predicted"/>
<dbReference type="AlphaFoldDB" id="A0A0A9VZB0"/>
<gene>
    <name evidence="2" type="primary">Exoc6</name>
    <name evidence="2" type="ORF">CM83_2923</name>
</gene>
<name>A0A0A9VZB0_LYGHE</name>
<feature type="region of interest" description="Disordered" evidence="1">
    <location>
        <begin position="112"/>
        <end position="136"/>
    </location>
</feature>
<evidence type="ECO:0000256" key="1">
    <source>
        <dbReference type="SAM" id="MobiDB-lite"/>
    </source>
</evidence>
<feature type="non-terminal residue" evidence="2">
    <location>
        <position position="1"/>
    </location>
</feature>
<organism evidence="2">
    <name type="scientific">Lygus hesperus</name>
    <name type="common">Western plant bug</name>
    <dbReference type="NCBI Taxonomy" id="30085"/>
    <lineage>
        <taxon>Eukaryota</taxon>
        <taxon>Metazoa</taxon>
        <taxon>Ecdysozoa</taxon>
        <taxon>Arthropoda</taxon>
        <taxon>Hexapoda</taxon>
        <taxon>Insecta</taxon>
        <taxon>Pterygota</taxon>
        <taxon>Neoptera</taxon>
        <taxon>Paraneoptera</taxon>
        <taxon>Hemiptera</taxon>
        <taxon>Heteroptera</taxon>
        <taxon>Panheteroptera</taxon>
        <taxon>Cimicomorpha</taxon>
        <taxon>Miridae</taxon>
        <taxon>Mirini</taxon>
        <taxon>Lygus</taxon>
    </lineage>
</organism>
<protein>
    <submittedName>
        <fullName evidence="2">Exocyst complex component 6</fullName>
    </submittedName>
</protein>
<sequence length="179" mass="19981">NALCKVYDNERKLAVTYLNSFLKFKAASGKPTADSLQQYISRVMESINSLKNLNIPDFSDYLLCELALQSLDPKTREDFELSIVDTKYPKGTTLQTFVQNRCQVLRLTQDLATTSEAPKPPQQAQPKPVRSPNNYAARKSHLACVAHTNDTSGHRKPQPSSTTSNNKSCYICNKGHTIS</sequence>
<feature type="non-terminal residue" evidence="2">
    <location>
        <position position="179"/>
    </location>
</feature>
<reference evidence="2" key="2">
    <citation type="submission" date="2014-07" db="EMBL/GenBank/DDBJ databases">
        <authorList>
            <person name="Hull J."/>
        </authorList>
    </citation>
    <scope>NUCLEOTIDE SEQUENCE</scope>
</reference>
<dbReference type="EMBL" id="GBHO01042660">
    <property type="protein sequence ID" value="JAG00944.1"/>
    <property type="molecule type" value="Transcribed_RNA"/>
</dbReference>